<evidence type="ECO:0000256" key="1">
    <source>
        <dbReference type="SAM" id="MobiDB-lite"/>
    </source>
</evidence>
<proteinExistence type="predicted"/>
<evidence type="ECO:0000313" key="2">
    <source>
        <dbReference type="EMBL" id="OOP56898.1"/>
    </source>
</evidence>
<evidence type="ECO:0000313" key="3">
    <source>
        <dbReference type="Proteomes" id="UP000189681"/>
    </source>
</evidence>
<dbReference type="AlphaFoldDB" id="A0A1V4AUU1"/>
<dbReference type="EMBL" id="AYTS01000058">
    <property type="protein sequence ID" value="OOP56898.1"/>
    <property type="molecule type" value="Genomic_DNA"/>
</dbReference>
<comment type="caution">
    <text evidence="2">The sequence shown here is derived from an EMBL/GenBank/DDBJ whole genome shotgun (WGS) entry which is preliminary data.</text>
</comment>
<protein>
    <submittedName>
        <fullName evidence="2">Uncharacterized protein</fullName>
    </submittedName>
</protein>
<feature type="region of interest" description="Disordered" evidence="1">
    <location>
        <begin position="1"/>
        <end position="29"/>
    </location>
</feature>
<name>A0A1V4AUU1_9BACT</name>
<dbReference type="Proteomes" id="UP000189681">
    <property type="component" value="Unassembled WGS sequence"/>
</dbReference>
<sequence>MDMNAQMSIRAHASPSLFQKTNCEKDSSPPHFSATFTMVPSEKSEVYGRFTVFKHVFKRYETEKFPGIFSYECLARFLDIT</sequence>
<accession>A0A1V4AUU1</accession>
<organism evidence="2 3">
    <name type="scientific">Candidatus Brocadia carolinensis</name>
    <dbReference type="NCBI Taxonomy" id="1004156"/>
    <lineage>
        <taxon>Bacteria</taxon>
        <taxon>Pseudomonadati</taxon>
        <taxon>Planctomycetota</taxon>
        <taxon>Candidatus Brocadiia</taxon>
        <taxon>Candidatus Brocadiales</taxon>
        <taxon>Candidatus Brocadiaceae</taxon>
        <taxon>Candidatus Brocadia</taxon>
    </lineage>
</organism>
<reference evidence="2 3" key="1">
    <citation type="journal article" date="2017" name="Water Res.">
        <title>Discovery and metagenomic analysis of an anammox bacterial enrichment related to Candidatus "Brocadia caroliniensis" in a full-scale glycerol-fed nitritation-denitritation separate centrate treatment process.</title>
        <authorList>
            <person name="Park H."/>
            <person name="Brotto A.C."/>
            <person name="van Loosdrecht M.C."/>
            <person name="Chandran K."/>
        </authorList>
    </citation>
    <scope>NUCLEOTIDE SEQUENCE [LARGE SCALE GENOMIC DNA]</scope>
    <source>
        <strain evidence="2">26THWARD</strain>
    </source>
</reference>
<gene>
    <name evidence="2" type="ORF">AYP45_06505</name>
</gene>